<protein>
    <submittedName>
        <fullName evidence="2">Parkin co-regulated protein-like protein</fullName>
    </submittedName>
</protein>
<organism evidence="2">
    <name type="scientific">Coptotermes formosanus</name>
    <name type="common">Formosan subterranean termite</name>
    <dbReference type="NCBI Taxonomy" id="36987"/>
    <lineage>
        <taxon>Eukaryota</taxon>
        <taxon>Metazoa</taxon>
        <taxon>Ecdysozoa</taxon>
        <taxon>Arthropoda</taxon>
        <taxon>Hexapoda</taxon>
        <taxon>Insecta</taxon>
        <taxon>Pterygota</taxon>
        <taxon>Neoptera</taxon>
        <taxon>Polyneoptera</taxon>
        <taxon>Dictyoptera</taxon>
        <taxon>Blattodea</taxon>
        <taxon>Blattoidea</taxon>
        <taxon>Termitoidae</taxon>
        <taxon>Rhinotermitidae</taxon>
        <taxon>Coptotermes</taxon>
    </lineage>
</organism>
<feature type="region of interest" description="Disordered" evidence="1">
    <location>
        <begin position="10"/>
        <end position="51"/>
    </location>
</feature>
<proteinExistence type="evidence at transcript level"/>
<feature type="compositionally biased region" description="Basic and acidic residues" evidence="1">
    <location>
        <begin position="10"/>
        <end position="21"/>
    </location>
</feature>
<dbReference type="Pfam" id="PF10274">
    <property type="entry name" value="ParcG"/>
    <property type="match status" value="1"/>
</dbReference>
<evidence type="ECO:0000313" key="2">
    <source>
        <dbReference type="EMBL" id="AGM32422.1"/>
    </source>
</evidence>
<accession>R4V1C3</accession>
<dbReference type="PANTHER" id="PTHR21207">
    <property type="entry name" value="PARKIN COREGULATED GENE PROTEIN PARK2 COREGULATED"/>
    <property type="match status" value="1"/>
</dbReference>
<name>R4V1C3_COPFO</name>
<sequence>MGNLMTILLERPRLGKTDEQPPMKQHGAQKKKNTGQIVTRGIGLPPKPKPSKEYTQFKRFYDRGDLPITRNFGNQKDSNIHWKVSPDLLDYHHYLPLFFDGLRETEEPYWFFAFYGSLELINQGPKKIVSVVPQLILPLKAALNTKEPIILCRVMEVFQTLVHADPMISEALVPYYRQLLPVFAEYILSNKNLGDRIEYSQRKKINLGDLIMETLEEMEKTGGPDAFINIKYMIPTYQSALAGTG</sequence>
<dbReference type="AlphaFoldDB" id="R4V1C3"/>
<reference evidence="2" key="1">
    <citation type="submission" date="2013-02" db="EMBL/GenBank/DDBJ databases">
        <title>Immune-Related transcriptome of Coptotermes formosanus Shiraki workers: the defense mechanism.</title>
        <authorList>
            <person name="Hussain A."/>
            <person name="Li Y.F."/>
            <person name="Cheng Y."/>
            <person name="Liu Y."/>
            <person name="Chen C.C."/>
            <person name="Wen S.Y."/>
        </authorList>
    </citation>
    <scope>NUCLEOTIDE SEQUENCE</scope>
</reference>
<dbReference type="InterPro" id="IPR019399">
    <property type="entry name" value="Parkin_co-regulated_protein"/>
</dbReference>
<dbReference type="InterPro" id="IPR016024">
    <property type="entry name" value="ARM-type_fold"/>
</dbReference>
<evidence type="ECO:0000256" key="1">
    <source>
        <dbReference type="SAM" id="MobiDB-lite"/>
    </source>
</evidence>
<dbReference type="PANTHER" id="PTHR21207:SF2">
    <property type="entry name" value="PARKIN COREGULATED GENE PROTEIN"/>
    <property type="match status" value="1"/>
</dbReference>
<dbReference type="GO" id="GO:0030544">
    <property type="term" value="F:Hsp70 protein binding"/>
    <property type="evidence" value="ECO:0007669"/>
    <property type="project" value="TreeGrafter"/>
</dbReference>
<dbReference type="SUPFAM" id="SSF48371">
    <property type="entry name" value="ARM repeat"/>
    <property type="match status" value="1"/>
</dbReference>
<dbReference type="GO" id="GO:0051879">
    <property type="term" value="F:Hsp90 protein binding"/>
    <property type="evidence" value="ECO:0007669"/>
    <property type="project" value="TreeGrafter"/>
</dbReference>
<dbReference type="EMBL" id="KC571923">
    <property type="protein sequence ID" value="AGM32422.1"/>
    <property type="molecule type" value="mRNA"/>
</dbReference>